<feature type="domain" description="Dynein heavy chain coiled coil stalk" evidence="20">
    <location>
        <begin position="2624"/>
        <end position="2969"/>
    </location>
</feature>
<reference evidence="28 29" key="2">
    <citation type="journal article" date="2023" name="Mol. Biol. Evol.">
        <title>Genomics of Secondarily Temperate Adaptation in the Only Non-Antarctic Icefish.</title>
        <authorList>
            <person name="Rivera-Colon A.G."/>
            <person name="Rayamajhi N."/>
            <person name="Minhas B.F."/>
            <person name="Madrigal G."/>
            <person name="Bilyk K.T."/>
            <person name="Yoon V."/>
            <person name="Hune M."/>
            <person name="Gregory S."/>
            <person name="Cheng C.H.C."/>
            <person name="Catchen J.M."/>
        </authorList>
    </citation>
    <scope>NUCLEOTIDE SEQUENCE [LARGE SCALE GENOMIC DNA]</scope>
    <source>
        <strain evidence="28">JMC-PN-2008</strain>
    </source>
</reference>
<dbReference type="FunFam" id="3.40.50.300:FF:000320">
    <property type="entry name" value="Dynein, axonemal, heavy chain 5"/>
    <property type="match status" value="1"/>
</dbReference>
<evidence type="ECO:0008006" key="30">
    <source>
        <dbReference type="Google" id="ProtNLM"/>
    </source>
</evidence>
<dbReference type="Gene3D" id="1.20.920.20">
    <property type="match status" value="1"/>
</dbReference>
<keyword evidence="11" id="KW-0505">Motor protein</keyword>
<dbReference type="FunFam" id="3.40.50.300:FF:000049">
    <property type="entry name" value="Dynein, axonemal, heavy chain 5"/>
    <property type="match status" value="1"/>
</dbReference>
<dbReference type="FunFam" id="3.40.50.300:FF:001221">
    <property type="entry name" value="Axonemal dynein heavy chain 8"/>
    <property type="match status" value="1"/>
</dbReference>
<dbReference type="Pfam" id="PF08393">
    <property type="entry name" value="DHC_N2"/>
    <property type="match status" value="1"/>
</dbReference>
<dbReference type="PANTHER" id="PTHR46532">
    <property type="entry name" value="MALE FERTILITY FACTOR KL5"/>
    <property type="match status" value="1"/>
</dbReference>
<dbReference type="InterPro" id="IPR035699">
    <property type="entry name" value="AAA_6"/>
</dbReference>
<feature type="domain" description="Dynein heavy chain region D6 P-loop" evidence="16">
    <location>
        <begin position="3464"/>
        <end position="3575"/>
    </location>
</feature>
<dbReference type="InterPro" id="IPR004273">
    <property type="entry name" value="Dynein_heavy_D6_P-loop"/>
</dbReference>
<dbReference type="InterPro" id="IPR043157">
    <property type="entry name" value="Dynein_AAA1S"/>
</dbReference>
<evidence type="ECO:0000259" key="20">
    <source>
        <dbReference type="Pfam" id="PF12777"/>
    </source>
</evidence>
<keyword evidence="12" id="KW-0206">Cytoskeleton</keyword>
<dbReference type="InterPro" id="IPR035706">
    <property type="entry name" value="AAA_9"/>
</dbReference>
<evidence type="ECO:0000259" key="22">
    <source>
        <dbReference type="Pfam" id="PF12781"/>
    </source>
</evidence>
<evidence type="ECO:0000259" key="24">
    <source>
        <dbReference type="Pfam" id="PF17857"/>
    </source>
</evidence>
<protein>
    <recommendedName>
        <fullName evidence="30">Dynein, axonemal, heavy chain 5</fullName>
    </recommendedName>
</protein>
<evidence type="ECO:0000256" key="12">
    <source>
        <dbReference type="ARBA" id="ARBA00023212"/>
    </source>
</evidence>
<dbReference type="FunFam" id="1.20.140.100:FF:000003">
    <property type="entry name" value="Dynein, axonemal, heavy chain 5"/>
    <property type="match status" value="1"/>
</dbReference>
<dbReference type="Pfam" id="PF12777">
    <property type="entry name" value="MT"/>
    <property type="match status" value="1"/>
</dbReference>
<dbReference type="Gene3D" id="1.10.287.2620">
    <property type="match status" value="1"/>
</dbReference>
<evidence type="ECO:0000259" key="17">
    <source>
        <dbReference type="Pfam" id="PF08385"/>
    </source>
</evidence>
<dbReference type="Gene3D" id="1.10.8.710">
    <property type="match status" value="1"/>
</dbReference>
<feature type="coiled-coil region" evidence="14">
    <location>
        <begin position="106"/>
        <end position="133"/>
    </location>
</feature>
<feature type="region of interest" description="Disordered" evidence="15">
    <location>
        <begin position="3903"/>
        <end position="3938"/>
    </location>
</feature>
<keyword evidence="4" id="KW-0493">Microtubule</keyword>
<dbReference type="Pfam" id="PF12780">
    <property type="entry name" value="AAA_8"/>
    <property type="match status" value="1"/>
</dbReference>
<dbReference type="InterPro" id="IPR041466">
    <property type="entry name" value="Dynein_AAA5_ext"/>
</dbReference>
<name>A0AAN7YBA7_ELEMC</name>
<dbReference type="Pfam" id="PF03028">
    <property type="entry name" value="Dynein_heavy"/>
    <property type="match status" value="1"/>
</dbReference>
<comment type="similarity">
    <text evidence="2">Belongs to the dynein heavy chain family.</text>
</comment>
<dbReference type="EMBL" id="JAUZQC010000003">
    <property type="protein sequence ID" value="KAK5874521.1"/>
    <property type="molecule type" value="Genomic_DNA"/>
</dbReference>
<dbReference type="Pfam" id="PF25007">
    <property type="entry name" value="DYH2-5-8_CC"/>
    <property type="match status" value="1"/>
</dbReference>
<dbReference type="Pfam" id="PF18199">
    <property type="entry name" value="Dynein_C"/>
    <property type="match status" value="1"/>
</dbReference>
<dbReference type="Pfam" id="PF12781">
    <property type="entry name" value="AAA_9"/>
    <property type="match status" value="1"/>
</dbReference>
<dbReference type="Gene3D" id="1.20.58.1120">
    <property type="match status" value="1"/>
</dbReference>
<dbReference type="GO" id="GO:0045505">
    <property type="term" value="F:dynein intermediate chain binding"/>
    <property type="evidence" value="ECO:0007669"/>
    <property type="project" value="InterPro"/>
</dbReference>
<dbReference type="Pfam" id="PF17857">
    <property type="entry name" value="AAA_lid_1"/>
    <property type="match status" value="1"/>
</dbReference>
<dbReference type="InterPro" id="IPR042222">
    <property type="entry name" value="Dynein_2_N"/>
</dbReference>
<feature type="domain" description="Dynein heavy chain ATP-binding dynein motor region" evidence="22">
    <location>
        <begin position="2998"/>
        <end position="3218"/>
    </location>
</feature>
<feature type="domain" description="Dynein heavy chain AAA module D4" evidence="21">
    <location>
        <begin position="2348"/>
        <end position="2610"/>
    </location>
</feature>
<keyword evidence="13" id="KW-0966">Cell projection</keyword>
<evidence type="ECO:0000313" key="28">
    <source>
        <dbReference type="EMBL" id="KAK5874521.1"/>
    </source>
</evidence>
<gene>
    <name evidence="28" type="ORF">PBY51_019460</name>
</gene>
<dbReference type="Pfam" id="PF18198">
    <property type="entry name" value="AAA_lid_11"/>
    <property type="match status" value="1"/>
</dbReference>
<dbReference type="FunFam" id="1.10.8.710:FF:000003">
    <property type="entry name" value="Dynein axonemal heavy chain 5"/>
    <property type="match status" value="1"/>
</dbReference>
<evidence type="ECO:0000256" key="2">
    <source>
        <dbReference type="ARBA" id="ARBA00008887"/>
    </source>
</evidence>
<feature type="domain" description="Dynein heavy chain C-terminal" evidence="26">
    <location>
        <begin position="3753"/>
        <end position="3828"/>
    </location>
</feature>
<dbReference type="InterPro" id="IPR013602">
    <property type="entry name" value="Dynein_heavy_linker"/>
</dbReference>
<dbReference type="SUPFAM" id="SSF52540">
    <property type="entry name" value="P-loop containing nucleoside triphosphate hydrolases"/>
    <property type="match status" value="4"/>
</dbReference>
<keyword evidence="9 14" id="KW-0175">Coiled coil</keyword>
<dbReference type="InterPro" id="IPR024317">
    <property type="entry name" value="Dynein_heavy_chain_D4_dom"/>
</dbReference>
<evidence type="ECO:0000256" key="1">
    <source>
        <dbReference type="ARBA" id="ARBA00004430"/>
    </source>
</evidence>
<evidence type="ECO:0000259" key="16">
    <source>
        <dbReference type="Pfam" id="PF03028"/>
    </source>
</evidence>
<dbReference type="FunFam" id="1.10.8.1220:FF:000001">
    <property type="entry name" value="Dynein axonemal heavy chain 5"/>
    <property type="match status" value="1"/>
</dbReference>
<dbReference type="GO" id="GO:0051959">
    <property type="term" value="F:dynein light intermediate chain binding"/>
    <property type="evidence" value="ECO:0007669"/>
    <property type="project" value="InterPro"/>
</dbReference>
<dbReference type="InterPro" id="IPR041658">
    <property type="entry name" value="AAA_lid_11"/>
</dbReference>
<dbReference type="InterPro" id="IPR041228">
    <property type="entry name" value="Dynein_C"/>
</dbReference>
<evidence type="ECO:0000259" key="18">
    <source>
        <dbReference type="Pfam" id="PF08393"/>
    </source>
</evidence>
<dbReference type="InterPro" id="IPR056759">
    <property type="entry name" value="DYH2-5-8_CC"/>
</dbReference>
<dbReference type="GO" id="GO:0007018">
    <property type="term" value="P:microtubule-based movement"/>
    <property type="evidence" value="ECO:0007669"/>
    <property type="project" value="InterPro"/>
</dbReference>
<dbReference type="Pfam" id="PF12774">
    <property type="entry name" value="AAA_6"/>
    <property type="match status" value="1"/>
</dbReference>
<evidence type="ECO:0000259" key="19">
    <source>
        <dbReference type="Pfam" id="PF12774"/>
    </source>
</evidence>
<dbReference type="Gene3D" id="1.10.8.720">
    <property type="entry name" value="Region D6 of dynein motor"/>
    <property type="match status" value="1"/>
</dbReference>
<evidence type="ECO:0000256" key="6">
    <source>
        <dbReference type="ARBA" id="ARBA00022741"/>
    </source>
</evidence>
<dbReference type="FunFam" id="3.40.50.300:FF:000044">
    <property type="entry name" value="Dynein heavy chain 5, axonemal"/>
    <property type="match status" value="1"/>
</dbReference>
<evidence type="ECO:0000256" key="11">
    <source>
        <dbReference type="ARBA" id="ARBA00023175"/>
    </source>
</evidence>
<feature type="domain" description="Dynein heavy chain hydrolytic ATP-binding dynein motor region" evidence="19">
    <location>
        <begin position="1369"/>
        <end position="1696"/>
    </location>
</feature>
<feature type="domain" description="Dynein axonemal heavy chain 2/5/8 coiled-coil" evidence="27">
    <location>
        <begin position="683"/>
        <end position="786"/>
    </location>
</feature>
<dbReference type="GO" id="GO:0005858">
    <property type="term" value="C:axonemal dynein complex"/>
    <property type="evidence" value="ECO:0007669"/>
    <property type="project" value="TreeGrafter"/>
</dbReference>
<dbReference type="FunFam" id="1.20.58.1120:FF:000004">
    <property type="entry name" value="Dynein axonemal heavy chain 5"/>
    <property type="match status" value="1"/>
</dbReference>
<dbReference type="InterPro" id="IPR024743">
    <property type="entry name" value="Dynein_HC_stalk"/>
</dbReference>
<dbReference type="FunFam" id="1.20.920.30:FF:000004">
    <property type="entry name" value="Dynein axonemal heavy chain 5"/>
    <property type="match status" value="1"/>
</dbReference>
<organism evidence="28 29">
    <name type="scientific">Eleginops maclovinus</name>
    <name type="common">Patagonian blennie</name>
    <name type="synonym">Eleginus maclovinus</name>
    <dbReference type="NCBI Taxonomy" id="56733"/>
    <lineage>
        <taxon>Eukaryota</taxon>
        <taxon>Metazoa</taxon>
        <taxon>Chordata</taxon>
        <taxon>Craniata</taxon>
        <taxon>Vertebrata</taxon>
        <taxon>Euteleostomi</taxon>
        <taxon>Actinopterygii</taxon>
        <taxon>Neopterygii</taxon>
        <taxon>Teleostei</taxon>
        <taxon>Neoteleostei</taxon>
        <taxon>Acanthomorphata</taxon>
        <taxon>Eupercaria</taxon>
        <taxon>Perciformes</taxon>
        <taxon>Notothenioidei</taxon>
        <taxon>Eleginopidae</taxon>
        <taxon>Eleginops</taxon>
    </lineage>
</organism>
<dbReference type="FunFam" id="1.10.472.130:FF:000009">
    <property type="entry name" value="Dynein heavy chain 5, axonemal"/>
    <property type="match status" value="1"/>
</dbReference>
<dbReference type="FunFam" id="3.40.50.300:FF:000543">
    <property type="entry name" value="Dynein axonemal heavy chain 5"/>
    <property type="match status" value="1"/>
</dbReference>
<feature type="domain" description="Dynein heavy chain 3 AAA+ lid" evidence="24">
    <location>
        <begin position="2197"/>
        <end position="2273"/>
    </location>
</feature>
<evidence type="ECO:0000256" key="8">
    <source>
        <dbReference type="ARBA" id="ARBA00023017"/>
    </source>
</evidence>
<comment type="subcellular location">
    <subcellularLocation>
        <location evidence="1">Cytoplasm</location>
        <location evidence="1">Cytoskeleton</location>
        <location evidence="1">Cilium axoneme</location>
    </subcellularLocation>
</comment>
<evidence type="ECO:0000256" key="15">
    <source>
        <dbReference type="SAM" id="MobiDB-lite"/>
    </source>
</evidence>
<dbReference type="InterPro" id="IPR026983">
    <property type="entry name" value="DHC"/>
</dbReference>
<feature type="domain" description="Dynein heavy chain tail" evidence="17">
    <location>
        <begin position="51"/>
        <end position="322"/>
    </location>
</feature>
<dbReference type="Pfam" id="PF17852">
    <property type="entry name" value="Dynein_AAA_lid"/>
    <property type="match status" value="1"/>
</dbReference>
<reference evidence="28 29" key="1">
    <citation type="journal article" date="2023" name="Genes (Basel)">
        <title>Chromosome-Level Genome Assembly and Circadian Gene Repertoire of the Patagonia Blennie Eleginops maclovinus-The Closest Ancestral Proxy of Antarctic Cryonotothenioids.</title>
        <authorList>
            <person name="Cheng C.C."/>
            <person name="Rivera-Colon A.G."/>
            <person name="Minhas B.F."/>
            <person name="Wilson L."/>
            <person name="Rayamajhi N."/>
            <person name="Vargas-Chacoff L."/>
            <person name="Catchen J.M."/>
        </authorList>
    </citation>
    <scope>NUCLEOTIDE SEQUENCE [LARGE SCALE GENOMIC DNA]</scope>
    <source>
        <strain evidence="28">JMC-PN-2008</strain>
    </source>
</reference>
<dbReference type="InterPro" id="IPR042228">
    <property type="entry name" value="Dynein_linker_3"/>
</dbReference>
<feature type="coiled-coil region" evidence="14">
    <location>
        <begin position="2633"/>
        <end position="2706"/>
    </location>
</feature>
<evidence type="ECO:0000259" key="25">
    <source>
        <dbReference type="Pfam" id="PF18198"/>
    </source>
</evidence>
<sequence length="3953" mass="446442">MLHILESVEDPNTFLQARPLLSPVVIVCETNCILAIGTMPVLIFPKDDIADSFDSDYADFQLQVHSLFQSLQSLLDFWCHQPLSAERMLELLEVFESGPSAGLDLRKNYMLLLQRYSRELELLKKTYQRQRESPPIGRNLPPVAGRILWCRQLFRKLEAPMLILKKKLDFLKGPEMTKVIRSYNKMAIVLLQDEVLHLQGWSQAAGNTPHRLSTALLVRHESSKEFFVNLDPVVLEVLQEARWMTKLGVTVPKAVQKMTSREGHVKALYKRLLDLLQDYSSVLARIQPLLCPLMQPFIGRVEAALSPGLITLSWGALNTDTFIESVSLALKDLDQISKAASDLLECRVERLLQDMSSCPLLLLPDAPISPQDLLLQTDSSAQAAAATLSWQSQQVERYVFELIAELKGKMNMAESVNLEGSFQCLHPDSKHQTRCQSCLPCCFYNLIGQLCHRNTEALVKATKSSLAALKRRLYVQPPSSSSSSCSPSAPPPLFRASIQLAIPNIVLRPSLDDIQSTLNRLLSVMLSVTKDIPLWTYCHLQYRQQQVEQASGRDAGDDVPVKPPVLRPLDRQLAEHRDVSKLVFQLTSIVSSLRPQTEDTLKKLSHFSTLWNQEPEEQVQIFLQSEPSLPEFSSQISFYSKLEEQISELPGFYDVGPVLFDTEQLKLALTQEARLWKRALGAALNRRASADMNNVFSFVDGMTKRLMRPITDLEEVRETMAALREVREAEVRLDATIGPVEESFALLNKHDLLFSDGNTERVDGLTYAWSNLSALVVQNQNTLVRIQPSMKADLLYAVQSFQSQVQSFCSEYSLSGPGKEGLSPAEASERLQSFQAEFDQLWRKYTTYSGGEELFGLPVKEYPELQRIKRELSLMSKLYSLYNSVIESVGGNYDILWADLNIDKIITELQDFQNRIRKLPKALKEWQAFRDLKKTIDDFTETCPLLHMMANKAMLPRHWSRLSELTAHCFQVESESFSLRNIMEAPLLTHKEDIEDLCISAVKERDIEAKLQEVVGEWSSHTLSFSSFRTRGELLLKGADVAEKISMMEDSLMVLTSLLSNRYNAPFKPSIQLWVQKLSNTSEIVERWLSVQNLWIYLEAVFVGGDIAKQLPQEAKRFQNIDRAWQRIMQRAHEQPNVVQCCGGDETLGQLLPHLLEQLEFCQKSLSGYLEKKRLVFPRFFFVSDPALLEILGQASDSHTIQAHLLSLFDNVNRVVFSEKKLRPDHQISVSRRGNCGVEATCPGTGERGGVVGTAVGLLGIQMIWTQDAEDALVLSKSDKQVMQKTNQKFLDLLNELIDMTTRDLSKNERTKYETLITIHVHQRDIFDELVRLNVRSASDFEWQKQSRFYFLEETDRCVIQITDVEFSYCNEYLGCTDRLVITPLTDRCYITLAQALGMSMGGAPAGPAGTGKTETTKDMGRCLGKYVVVFNCSDQMDYRGLGRIYKGLAQSGAWGCFDEFNRIELPVLSVAAQQIYVVLQCKKNKKKQFIFSDGDVVDMDPEFGIFLTMNPGYAGRQELPENLKIQFRTVAMMVPDRAIIMRVKLASAGFRDNQVLSRKFFTLYKLCEEQLSKQVHYDFGLRNILSVLRTLGAVKRSNPSEPEKTVVMRVLRDMNLSKLVDGDEPLFMSLINDLFPSIVLDKAGYPDLESSILNQAQEAALIPHPPWILKLVQLYETQRVRHGMMTLGPSGAGKTSCIHTLMRAMTECGSPHREVRMNPKAITAAQMFGTLDVTTNDWTDGIFSTLWRKTLKAKKGEYVWIVLDGPVDAIWIENLNSVLDDNKTLTLANGDRIPMAPCCKIVFEPHNIDNASPATVSRNGMVFMSSSVLGWSPVLQAWLQKLPEQQADALRLCFTSCYQDLLDFVSTAVSPKMQVLECMYIRQTIDLLQGLLPALDDKQGCHGDLGRLFVFAVMWSLGAVLELEDRAKMEAFLKHHSSSLDLPLTLDEQTIFEFTVSEQGQWEHWSNKVPEYVYPKDHVPDYSSILVPNVDNVRTNFLLQTIVKQRKAVLLIGEQGTAKTVMIKGYTSKLNPEQHLSKTLNFSSATLPAMFQRTIESYIDKRMGATYGPPGGRRMTVFIDDINMPVINEWGDQITNEIVRQLMEHGGLYSLDRPGEFITVVDVQLVAAMIHPGGGRNDIPERLKRHFSIFNCTLPSNSSIDKIFGTVAQGHFCPERGFPVGVCALASALVPTTRRVWQAVKAKMLPSPAKFHYIFNLRDLSRIWQGILKVRSEVCQSSALLSALFHHECCRVIADRFIDDSDRKTFNGIMEKITVEDHGKAVIEHAQWDSFFVDFLREAPEATGEEPEDRDLEAPKVYEPIPSLDALAERLSVFQLQYNETVRGGAMDLVFFMDAMTHLMRISRILRTPQGNALLVGVGGSGKQSLTRLASFIAGYQTFQITLTRSYSSSNLLEDLKTLYRIAGQQRRGVTFLFTDNDIKDEAFLEYMNNVLASGEVSNLFSRDELDDIFQDLIAVMKRQHPRRPPTSENLYDFFLSQVRSNLHVVLCFSPVGEKFRNRALKFPGLISGCTVDWFQRWPRDALVAVSHHFLSQHHDLRCSEDVKQSIVVTMGTFQDLVAEKCAEYFERFRRQTFVTPKSYLSFISSYKVIYAHKMADVGTLAERMKTGLCKLMEAEQAVSLLSEELQLKEQELAVASQRADEVLQEVTAKAQAAEKVKQQVQKVKDKAQLIVDEIEADKASAETKLEAAKPALQAAEDALQTIKPADIATVRKLQKPPHLIMRIMDAVLLLFQRKIDTVTADPERPCPRPSWAEAMKLMQNSSFLSLLLNFSKDSITEEVVELLAPYLDMDDYNLESAKRICGNVAGLCSWTQAMADFFAINKEVLPLKANLALQEARLVVAQSELANAQDQLDAKQRELDSVKALYDAAMKEKRDLEDDAQACRRKMSNATALIDGLGGEKVRWTESSAGFETQIKHLVGDVLLSAGFLSYAGPFNQEYRSLLLELWKKEMEERLIPFSPDLNVIGLLVDSTTVSDWSLQGLPSDDLSTQNGIVVTKASRYPLLIDPQGQGKTWIQNRERDQQLQVTSLNHKYFRSHLEDSLSLGRPLLLEDVGEELDPVLDNILDKTYIKSGSTYKVKVGDKEVDVMKGFTLYITTKLANPAYSPEVSARTAVVDFTVTQRGLEDQLLGRVILLEKQELEAERGKLLEEVTSNKRKMQELEDSLLFRLTSTQGSLVEDQSLIEVLRVTKTTALEVSEKLTVAAETELKINQAREEYRPVATRGSILYFLIVEMSLVNIMYQTSLRQFLGLFDSSMLHSAKSPLTSKRISNIISFLTYKVYCYTARSLFEEHKLLFTLLLALKIDLQAQNISHPEVLTFVKGGASLDLNSVESKPRRWILDQTWLNLVQLSSLPPFSQVLTQVSQNERVWRTWFDYPMPEDAPLPDGYEEKLDTFRKLLLIRSWCPDRTTAQARRYISDALGPQYAEGLVLDLDAMLAESDSRTPMVCLLSMGSDPTENIERLAKNKGAPCRPISMGQGQEMHARRLLAGSMTDGGWLLLQNCHLGLDFLPELLDTVATAMADSVHKGFRVWLTTDVHERFPITFLQSSIKFTNEPPLGMKAGLKRTFSAVTQDQLEISNLPQWKPLLYAVAFLHTTVQERRKFGPLGWNIPYEFNQADFTSSMQFVQNHLDDLDSKRGVNWSCLRYMLGEVQYGGRVTDDLDKRLLNTFTRVWFSESTFSDTFCFYKGYSIPGRARTVQDVLQHIDTLPLVDSPEVFGLHSNADITYQTNLANETLSTIISIQPKDSGAGAGETRETSVQRLAAEMLEKLPPDYVQHEVKGQLKKMGPLQPMNIFLRQEVERMHNHRSDCCSDFDPVRDRMQVSLTTLSSCCLAEKPLHVQSWIIMELRFPKVSLGVVSLQGISCCCRRRRYCCSSSCPKNWDTNSSLSPREGHSSPTLPDPSTARIGDMGEVGTSSNLFRMSSLGAVGS</sequence>
<dbReference type="GO" id="GO:0031514">
    <property type="term" value="C:motile cilium"/>
    <property type="evidence" value="ECO:0007669"/>
    <property type="project" value="UniProtKB-ARBA"/>
</dbReference>
<evidence type="ECO:0000259" key="21">
    <source>
        <dbReference type="Pfam" id="PF12780"/>
    </source>
</evidence>
<dbReference type="Gene3D" id="1.10.8.1220">
    <property type="match status" value="1"/>
</dbReference>
<feature type="coiled-coil region" evidence="14">
    <location>
        <begin position="2853"/>
        <end position="2915"/>
    </location>
</feature>
<dbReference type="InterPro" id="IPR013594">
    <property type="entry name" value="Dynein_heavy_tail"/>
</dbReference>
<dbReference type="InterPro" id="IPR027417">
    <property type="entry name" value="P-loop_NTPase"/>
</dbReference>
<evidence type="ECO:0000256" key="9">
    <source>
        <dbReference type="ARBA" id="ARBA00023054"/>
    </source>
</evidence>
<keyword evidence="29" id="KW-1185">Reference proteome</keyword>
<dbReference type="FunFam" id="1.10.287.2620:FF:000003">
    <property type="entry name" value="Dynein, axonemal, heavy chain 5"/>
    <property type="match status" value="1"/>
</dbReference>
<dbReference type="Gene3D" id="1.20.140.100">
    <property type="entry name" value="Dynein heavy chain, N-terminal domain 2"/>
    <property type="match status" value="1"/>
</dbReference>
<dbReference type="InterPro" id="IPR041589">
    <property type="entry name" value="DNAH3_AAA_lid_1"/>
</dbReference>
<evidence type="ECO:0000256" key="5">
    <source>
        <dbReference type="ARBA" id="ARBA00022737"/>
    </source>
</evidence>
<evidence type="ECO:0000313" key="29">
    <source>
        <dbReference type="Proteomes" id="UP001346869"/>
    </source>
</evidence>
<evidence type="ECO:0000256" key="14">
    <source>
        <dbReference type="SAM" id="Coils"/>
    </source>
</evidence>
<dbReference type="Pfam" id="PF12775">
    <property type="entry name" value="AAA_7"/>
    <property type="match status" value="1"/>
</dbReference>
<dbReference type="Gene3D" id="3.20.180.20">
    <property type="entry name" value="Dynein heavy chain, N-terminal domain 2"/>
    <property type="match status" value="1"/>
</dbReference>
<dbReference type="Gene3D" id="1.20.920.30">
    <property type="match status" value="1"/>
</dbReference>
<dbReference type="GO" id="GO:0005524">
    <property type="term" value="F:ATP binding"/>
    <property type="evidence" value="ECO:0007669"/>
    <property type="project" value="UniProtKB-KW"/>
</dbReference>
<evidence type="ECO:0000259" key="23">
    <source>
        <dbReference type="Pfam" id="PF17852"/>
    </source>
</evidence>
<feature type="domain" description="Dynein heavy chain linker" evidence="18">
    <location>
        <begin position="865"/>
        <end position="1220"/>
    </location>
</feature>
<dbReference type="Proteomes" id="UP001346869">
    <property type="component" value="Unassembled WGS sequence"/>
</dbReference>
<keyword evidence="10" id="KW-0969">Cilium</keyword>
<dbReference type="PANTHER" id="PTHR46532:SF13">
    <property type="entry name" value="CYTOPLASMIC DYNEIN 1 HEAVY CHAIN 1"/>
    <property type="match status" value="1"/>
</dbReference>
<dbReference type="FunFam" id="1.10.8.720:FF:000004">
    <property type="entry name" value="Dynein heavy chain 5, axonemal"/>
    <property type="match status" value="1"/>
</dbReference>
<accession>A0AAN7YBA7</accession>
<evidence type="ECO:0000259" key="26">
    <source>
        <dbReference type="Pfam" id="PF18199"/>
    </source>
</evidence>
<dbReference type="Gene3D" id="1.10.472.130">
    <property type="match status" value="1"/>
</dbReference>
<keyword evidence="5" id="KW-0677">Repeat</keyword>
<evidence type="ECO:0000256" key="7">
    <source>
        <dbReference type="ARBA" id="ARBA00022840"/>
    </source>
</evidence>
<dbReference type="Gene3D" id="6.10.140.1060">
    <property type="match status" value="1"/>
</dbReference>
<dbReference type="Gene3D" id="3.40.50.300">
    <property type="entry name" value="P-loop containing nucleotide triphosphate hydrolases"/>
    <property type="match status" value="5"/>
</dbReference>
<dbReference type="InterPro" id="IPR042219">
    <property type="entry name" value="AAA_lid_11_sf"/>
</dbReference>
<dbReference type="Gene3D" id="1.20.1270.280">
    <property type="match status" value="1"/>
</dbReference>
<keyword evidence="8" id="KW-0243">Dynein</keyword>
<feature type="domain" description="Dynein heavy chain AAA lid" evidence="25">
    <location>
        <begin position="3606"/>
        <end position="3746"/>
    </location>
</feature>
<dbReference type="FunFam" id="1.20.920.20:FF:000004">
    <property type="entry name" value="Dynein axonemal heavy chain 5"/>
    <property type="match status" value="1"/>
</dbReference>
<evidence type="ECO:0000256" key="10">
    <source>
        <dbReference type="ARBA" id="ARBA00023069"/>
    </source>
</evidence>
<proteinExistence type="inferred from homology"/>
<comment type="caution">
    <text evidence="28">The sequence shown here is derived from an EMBL/GenBank/DDBJ whole genome shotgun (WGS) entry which is preliminary data.</text>
</comment>
<evidence type="ECO:0000256" key="3">
    <source>
        <dbReference type="ARBA" id="ARBA00022490"/>
    </source>
</evidence>
<evidence type="ECO:0000256" key="13">
    <source>
        <dbReference type="ARBA" id="ARBA00023273"/>
    </source>
</evidence>
<keyword evidence="6" id="KW-0547">Nucleotide-binding</keyword>
<keyword evidence="3" id="KW-0963">Cytoplasm</keyword>
<dbReference type="GO" id="GO:0008569">
    <property type="term" value="F:minus-end-directed microtubule motor activity"/>
    <property type="evidence" value="ECO:0007669"/>
    <property type="project" value="InterPro"/>
</dbReference>
<feature type="domain" description="Dynein heavy chain AAA 5 extension" evidence="23">
    <location>
        <begin position="1853"/>
        <end position="1968"/>
    </location>
</feature>
<evidence type="ECO:0000259" key="27">
    <source>
        <dbReference type="Pfam" id="PF25007"/>
    </source>
</evidence>
<dbReference type="GO" id="GO:0005874">
    <property type="term" value="C:microtubule"/>
    <property type="evidence" value="ECO:0007669"/>
    <property type="project" value="UniProtKB-KW"/>
</dbReference>
<evidence type="ECO:0000256" key="4">
    <source>
        <dbReference type="ARBA" id="ARBA00022701"/>
    </source>
</evidence>
<dbReference type="FunFam" id="3.40.50.300:FF:002141">
    <property type="entry name" value="Dynein heavy chain"/>
    <property type="match status" value="1"/>
</dbReference>
<keyword evidence="7" id="KW-0067">ATP-binding</keyword>
<dbReference type="Pfam" id="PF08385">
    <property type="entry name" value="DHC_N1"/>
    <property type="match status" value="1"/>
</dbReference>